<accession>A0ACC0UME5</accession>
<dbReference type="Proteomes" id="UP001207468">
    <property type="component" value="Unassembled WGS sequence"/>
</dbReference>
<evidence type="ECO:0000313" key="2">
    <source>
        <dbReference type="Proteomes" id="UP001207468"/>
    </source>
</evidence>
<dbReference type="EMBL" id="JAGFNK010000010">
    <property type="protein sequence ID" value="KAI9512277.1"/>
    <property type="molecule type" value="Genomic_DNA"/>
</dbReference>
<evidence type="ECO:0000313" key="1">
    <source>
        <dbReference type="EMBL" id="KAI9512277.1"/>
    </source>
</evidence>
<comment type="caution">
    <text evidence="1">The sequence shown here is derived from an EMBL/GenBank/DDBJ whole genome shotgun (WGS) entry which is preliminary data.</text>
</comment>
<name>A0ACC0UME5_9AGAM</name>
<sequence length="726" mass="80345">MSTEPQSRISLDRPSYGLVNQFDLHLRVIADRYLGFFPRKEAYIDSLWKLHLKAKGVDTFLDARIEPNTSRAAWTEIRDNVEREAQARRAFLNTLTIDIINPLTALKETQDRTRKRIREDLKGSTAAHVEFAENILPKLKRAYIKKCQEFEDHRSAVVPPSNVNQAPIVPEGNTVLGTRSNPNLPSKSYVASPQPIRPLDRKPSSGGPRNRSPSGSTAFSDLAQHGKKQLNQLITLLDKEGGIRGSSRNADIALRSTRAKREAEEADKEYRKAVHWLETLRIRRVKILEGGYNSLERFILEGTDTVKKVLITYTDTLIATHTTQNYLATHIRSAVENVSAQTDTSLLAASLSNSLALSTPPPTLYYNYHVGECQDLIFGVSLADYATARGSENDAPRVIKICIDEIDKRGLDAEGLYRLQHKLERNEKAFSFNSFTDDIYSVASLLKLYLRELPEPLFRFPLQDRIQHSEDLDEHAANDFVVLRSKIRRLPGVHRASLKALVEHLSRVASRADGNKMDAKNLAIVFSPVVFGEDEILQGDLLSVQPMKDSVMEDLIENAHTLFDDRLLLSSPPLPPAPAGEPVPVITYGSSHTKITLPQGGEAHTADFTPELPVRPTGSIHPSTRGNPSMSPSRLCADLSAGTVPTQSITPPAVPLKIQVPTNTTGKPTLEPVAAVTTGEIERTPDQPQDFVPPPTVTSEQNQDKQHSAAESVPETPLTTSSLSSI</sequence>
<gene>
    <name evidence="1" type="ORF">F5148DRAFT_1163734</name>
</gene>
<keyword evidence="2" id="KW-1185">Reference proteome</keyword>
<protein>
    <submittedName>
        <fullName evidence="1">Uncharacterized protein</fullName>
    </submittedName>
</protein>
<reference evidence="1" key="1">
    <citation type="submission" date="2021-03" db="EMBL/GenBank/DDBJ databases">
        <title>Evolutionary priming and transition to the ectomycorrhizal habit in an iconic lineage of mushroom-forming fungi: is preadaptation a requirement?</title>
        <authorList>
            <consortium name="DOE Joint Genome Institute"/>
            <person name="Looney B.P."/>
            <person name="Miyauchi S."/>
            <person name="Morin E."/>
            <person name="Drula E."/>
            <person name="Courty P.E."/>
            <person name="Chicoki N."/>
            <person name="Fauchery L."/>
            <person name="Kohler A."/>
            <person name="Kuo A."/>
            <person name="LaButti K."/>
            <person name="Pangilinan J."/>
            <person name="Lipzen A."/>
            <person name="Riley R."/>
            <person name="Andreopoulos W."/>
            <person name="He G."/>
            <person name="Johnson J."/>
            <person name="Barry K.W."/>
            <person name="Grigoriev I.V."/>
            <person name="Nagy L."/>
            <person name="Hibbett D."/>
            <person name="Henrissat B."/>
            <person name="Matheny P.B."/>
            <person name="Labbe J."/>
            <person name="Martin A.F."/>
        </authorList>
    </citation>
    <scope>NUCLEOTIDE SEQUENCE</scope>
    <source>
        <strain evidence="1">BPL698</strain>
    </source>
</reference>
<organism evidence="1 2">
    <name type="scientific">Russula earlei</name>
    <dbReference type="NCBI Taxonomy" id="71964"/>
    <lineage>
        <taxon>Eukaryota</taxon>
        <taxon>Fungi</taxon>
        <taxon>Dikarya</taxon>
        <taxon>Basidiomycota</taxon>
        <taxon>Agaricomycotina</taxon>
        <taxon>Agaricomycetes</taxon>
        <taxon>Russulales</taxon>
        <taxon>Russulaceae</taxon>
        <taxon>Russula</taxon>
    </lineage>
</organism>
<proteinExistence type="predicted"/>